<organism evidence="1 2">
    <name type="scientific">Rhizobium loti</name>
    <name type="common">Mesorhizobium loti</name>
    <dbReference type="NCBI Taxonomy" id="381"/>
    <lineage>
        <taxon>Bacteria</taxon>
        <taxon>Pseudomonadati</taxon>
        <taxon>Pseudomonadota</taxon>
        <taxon>Alphaproteobacteria</taxon>
        <taxon>Hyphomicrobiales</taxon>
        <taxon>Phyllobacteriaceae</taxon>
        <taxon>Mesorhizobium</taxon>
    </lineage>
</organism>
<accession>A0A8E3B2F8</accession>
<dbReference type="Proteomes" id="UP000245631">
    <property type="component" value="Unassembled WGS sequence"/>
</dbReference>
<name>A0A8E3B2F8_RHILI</name>
<gene>
    <name evidence="1" type="ORF">C8D77_11347</name>
</gene>
<dbReference type="AlphaFoldDB" id="A0A8E3B2F8"/>
<evidence type="ECO:0000313" key="2">
    <source>
        <dbReference type="Proteomes" id="UP000245631"/>
    </source>
</evidence>
<dbReference type="RefSeq" id="WP_126067737.1">
    <property type="nucleotide sequence ID" value="NZ_QGGH01000013.1"/>
</dbReference>
<dbReference type="GeneID" id="61056592"/>
<proteinExistence type="predicted"/>
<reference evidence="1 2" key="1">
    <citation type="submission" date="2018-05" db="EMBL/GenBank/DDBJ databases">
        <title>Genomic Encyclopedia of Type Strains, Phase IV (KMG-IV): sequencing the most valuable type-strain genomes for metagenomic binning, comparative biology and taxonomic classification.</title>
        <authorList>
            <person name="Goeker M."/>
        </authorList>
    </citation>
    <scope>NUCLEOTIDE SEQUENCE [LARGE SCALE GENOMIC DNA]</scope>
    <source>
        <strain evidence="1 2">DSM 2626</strain>
    </source>
</reference>
<dbReference type="EMBL" id="QGGH01000013">
    <property type="protein sequence ID" value="PWJ87958.1"/>
    <property type="molecule type" value="Genomic_DNA"/>
</dbReference>
<protein>
    <submittedName>
        <fullName evidence="1">Uncharacterized protein</fullName>
    </submittedName>
</protein>
<comment type="caution">
    <text evidence="1">The sequence shown here is derived from an EMBL/GenBank/DDBJ whole genome shotgun (WGS) entry which is preliminary data.</text>
</comment>
<sequence length="67" mass="7628">MTKHDKAGHKTVADSLRELIRDADNRHHVQKHFRLSVEPELSPTLALLLFAIDQAQQGKPSVDQWDS</sequence>
<evidence type="ECO:0000313" key="1">
    <source>
        <dbReference type="EMBL" id="PWJ87958.1"/>
    </source>
</evidence>